<dbReference type="GO" id="GO:0005524">
    <property type="term" value="F:ATP binding"/>
    <property type="evidence" value="ECO:0007669"/>
    <property type="project" value="UniProtKB-KW"/>
</dbReference>
<organism evidence="5 6">
    <name type="scientific">Actinophytocola xinjiangensis</name>
    <dbReference type="NCBI Taxonomy" id="485602"/>
    <lineage>
        <taxon>Bacteria</taxon>
        <taxon>Bacillati</taxon>
        <taxon>Actinomycetota</taxon>
        <taxon>Actinomycetes</taxon>
        <taxon>Pseudonocardiales</taxon>
        <taxon>Pseudonocardiaceae</taxon>
    </lineage>
</organism>
<dbReference type="SMART" id="SM00382">
    <property type="entry name" value="AAA"/>
    <property type="match status" value="1"/>
</dbReference>
<evidence type="ECO:0000256" key="3">
    <source>
        <dbReference type="ARBA" id="ARBA00022840"/>
    </source>
</evidence>
<evidence type="ECO:0000313" key="5">
    <source>
        <dbReference type="EMBL" id="OLF04597.1"/>
    </source>
</evidence>
<evidence type="ECO:0000259" key="4">
    <source>
        <dbReference type="PROSITE" id="PS50893"/>
    </source>
</evidence>
<name>A0A7Z0WE39_9PSEU</name>
<keyword evidence="6" id="KW-1185">Reference proteome</keyword>
<dbReference type="Pfam" id="PF00005">
    <property type="entry name" value="ABC_tran"/>
    <property type="match status" value="1"/>
</dbReference>
<evidence type="ECO:0000256" key="2">
    <source>
        <dbReference type="ARBA" id="ARBA00022741"/>
    </source>
</evidence>
<sequence>MQQTTESVRFDHVYKAFVARGSEPVLALRDVTFQARPGEFVSLVGPSGCGKSTCLNLLAGLDSPSDGTVAHDGDPVHGVNTSVGYITQEDNLLPWRSLRGNVELSMELRGVPRRERRDRAQEFIELVGLAGFEEHYPHQLSGGMRKRAGIIRTLVYDSGVVLMDEPFGPLDAQTRVILQAELLRLWERSRPTVLFVTHDLVEAIALSDRILVFTGNPGTIKRDYRVDLPRPRDPFHIHETPGFGELHDALWSDIRVEIEHARGVS</sequence>
<accession>A0A7Z0WE39</accession>
<dbReference type="InterPro" id="IPR017871">
    <property type="entry name" value="ABC_transporter-like_CS"/>
</dbReference>
<feature type="domain" description="ABC transporter" evidence="4">
    <location>
        <begin position="8"/>
        <end position="240"/>
    </location>
</feature>
<dbReference type="Gene3D" id="3.40.50.300">
    <property type="entry name" value="P-loop containing nucleotide triphosphate hydrolases"/>
    <property type="match status" value="1"/>
</dbReference>
<dbReference type="PROSITE" id="PS50893">
    <property type="entry name" value="ABC_TRANSPORTER_2"/>
    <property type="match status" value="1"/>
</dbReference>
<dbReference type="EMBL" id="MSIF01000041">
    <property type="protein sequence ID" value="OLF04597.1"/>
    <property type="molecule type" value="Genomic_DNA"/>
</dbReference>
<evidence type="ECO:0000313" key="6">
    <source>
        <dbReference type="Proteomes" id="UP000185696"/>
    </source>
</evidence>
<evidence type="ECO:0000256" key="1">
    <source>
        <dbReference type="ARBA" id="ARBA00022448"/>
    </source>
</evidence>
<dbReference type="PANTHER" id="PTHR42788:SF13">
    <property type="entry name" value="ALIPHATIC SULFONATES IMPORT ATP-BINDING PROTEIN SSUB"/>
    <property type="match status" value="1"/>
</dbReference>
<dbReference type="RefSeq" id="WP_075138325.1">
    <property type="nucleotide sequence ID" value="NZ_MSIF01000041.1"/>
</dbReference>
<keyword evidence="3" id="KW-0067">ATP-binding</keyword>
<proteinExistence type="predicted"/>
<dbReference type="InterPro" id="IPR027417">
    <property type="entry name" value="P-loop_NTPase"/>
</dbReference>
<dbReference type="InterPro" id="IPR050166">
    <property type="entry name" value="ABC_transporter_ATP-bind"/>
</dbReference>
<dbReference type="InterPro" id="IPR003439">
    <property type="entry name" value="ABC_transporter-like_ATP-bd"/>
</dbReference>
<dbReference type="InterPro" id="IPR003593">
    <property type="entry name" value="AAA+_ATPase"/>
</dbReference>
<dbReference type="CDD" id="cd03293">
    <property type="entry name" value="ABC_NrtD_SsuB_transporters"/>
    <property type="match status" value="1"/>
</dbReference>
<protein>
    <recommendedName>
        <fullName evidence="4">ABC transporter domain-containing protein</fullName>
    </recommendedName>
</protein>
<comment type="caution">
    <text evidence="5">The sequence shown here is derived from an EMBL/GenBank/DDBJ whole genome shotgun (WGS) entry which is preliminary data.</text>
</comment>
<dbReference type="PROSITE" id="PS00211">
    <property type="entry name" value="ABC_TRANSPORTER_1"/>
    <property type="match status" value="1"/>
</dbReference>
<dbReference type="GO" id="GO:0016887">
    <property type="term" value="F:ATP hydrolysis activity"/>
    <property type="evidence" value="ECO:0007669"/>
    <property type="project" value="InterPro"/>
</dbReference>
<keyword evidence="1" id="KW-0813">Transport</keyword>
<dbReference type="SUPFAM" id="SSF52540">
    <property type="entry name" value="P-loop containing nucleoside triphosphate hydrolases"/>
    <property type="match status" value="1"/>
</dbReference>
<dbReference type="OrthoDB" id="4533303at2"/>
<dbReference type="Proteomes" id="UP000185696">
    <property type="component" value="Unassembled WGS sequence"/>
</dbReference>
<keyword evidence="2" id="KW-0547">Nucleotide-binding</keyword>
<dbReference type="PANTHER" id="PTHR42788">
    <property type="entry name" value="TAURINE IMPORT ATP-BINDING PROTEIN-RELATED"/>
    <property type="match status" value="1"/>
</dbReference>
<reference evidence="5 6" key="1">
    <citation type="submission" date="2016-12" db="EMBL/GenBank/DDBJ databases">
        <title>The draft genome sequence of Actinophytocola xinjiangensis.</title>
        <authorList>
            <person name="Wang W."/>
            <person name="Yuan L."/>
        </authorList>
    </citation>
    <scope>NUCLEOTIDE SEQUENCE [LARGE SCALE GENOMIC DNA]</scope>
    <source>
        <strain evidence="5 6">CGMCC 4.4663</strain>
    </source>
</reference>
<dbReference type="AlphaFoldDB" id="A0A7Z0WE39"/>
<gene>
    <name evidence="5" type="ORF">BLA60_40050</name>
</gene>